<dbReference type="AlphaFoldDB" id="A0A8J2J661"/>
<feature type="signal peptide" evidence="1">
    <location>
        <begin position="1"/>
        <end position="22"/>
    </location>
</feature>
<organism evidence="2 3">
    <name type="scientific">Allacma fusca</name>
    <dbReference type="NCBI Taxonomy" id="39272"/>
    <lineage>
        <taxon>Eukaryota</taxon>
        <taxon>Metazoa</taxon>
        <taxon>Ecdysozoa</taxon>
        <taxon>Arthropoda</taxon>
        <taxon>Hexapoda</taxon>
        <taxon>Collembola</taxon>
        <taxon>Symphypleona</taxon>
        <taxon>Sminthuridae</taxon>
        <taxon>Allacma</taxon>
    </lineage>
</organism>
<proteinExistence type="predicted"/>
<keyword evidence="3" id="KW-1185">Reference proteome</keyword>
<reference evidence="2" key="1">
    <citation type="submission" date="2021-06" db="EMBL/GenBank/DDBJ databases">
        <authorList>
            <person name="Hodson N. C."/>
            <person name="Mongue J. A."/>
            <person name="Jaron S. K."/>
        </authorList>
    </citation>
    <scope>NUCLEOTIDE SEQUENCE</scope>
</reference>
<feature type="non-terminal residue" evidence="2">
    <location>
        <position position="1"/>
    </location>
</feature>
<dbReference type="EMBL" id="CAJVCH010006680">
    <property type="protein sequence ID" value="CAG7659388.1"/>
    <property type="molecule type" value="Genomic_DNA"/>
</dbReference>
<comment type="caution">
    <text evidence="2">The sequence shown here is derived from an EMBL/GenBank/DDBJ whole genome shotgun (WGS) entry which is preliminary data.</text>
</comment>
<protein>
    <submittedName>
        <fullName evidence="2">Uncharacterized protein</fullName>
    </submittedName>
</protein>
<sequence length="103" mass="10847">MVTAILHAICLVLALTSSICLANEYVAYFSVLAEDITLNTPAAVDNTSQSQSPPTQLPTMTAASIVAYRANSTSTSESDTRTTVGIRLEDATTTFGVTSFLLV</sequence>
<evidence type="ECO:0000313" key="2">
    <source>
        <dbReference type="EMBL" id="CAG7659388.1"/>
    </source>
</evidence>
<gene>
    <name evidence="2" type="ORF">AFUS01_LOCUS1208</name>
</gene>
<keyword evidence="1" id="KW-0732">Signal</keyword>
<evidence type="ECO:0000256" key="1">
    <source>
        <dbReference type="SAM" id="SignalP"/>
    </source>
</evidence>
<name>A0A8J2J661_9HEXA</name>
<evidence type="ECO:0000313" key="3">
    <source>
        <dbReference type="Proteomes" id="UP000708208"/>
    </source>
</evidence>
<accession>A0A8J2J661</accession>
<dbReference type="Proteomes" id="UP000708208">
    <property type="component" value="Unassembled WGS sequence"/>
</dbReference>
<feature type="chain" id="PRO_5035311663" evidence="1">
    <location>
        <begin position="23"/>
        <end position="103"/>
    </location>
</feature>